<dbReference type="RefSeq" id="XP_016447448.1">
    <property type="nucleotide sequence ID" value="XM_016591962.1"/>
</dbReference>
<proteinExistence type="predicted"/>
<evidence type="ECO:0000256" key="5">
    <source>
        <dbReference type="ARBA" id="ARBA00022821"/>
    </source>
</evidence>
<evidence type="ECO:0000256" key="9">
    <source>
        <dbReference type="ARBA" id="ARBA00023163"/>
    </source>
</evidence>
<protein>
    <submittedName>
        <fullName evidence="14">Dehydration-responsive element-binding protein 2B isoform X1</fullName>
    </submittedName>
    <submittedName>
        <fullName evidence="14">Uncharacterized protein LOC107772453 isoform X1</fullName>
    </submittedName>
</protein>
<feature type="domain" description="AP2/ERF" evidence="12">
    <location>
        <begin position="78"/>
        <end position="135"/>
    </location>
</feature>
<keyword evidence="13" id="KW-1185">Reference proteome</keyword>
<dbReference type="FunFam" id="3.30.730.10:FF:000001">
    <property type="entry name" value="Ethylene-responsive transcription factor 2"/>
    <property type="match status" value="1"/>
</dbReference>
<feature type="compositionally biased region" description="Basic residues" evidence="11">
    <location>
        <begin position="56"/>
        <end position="66"/>
    </location>
</feature>
<gene>
    <name evidence="14" type="primary">LOC107772453</name>
</gene>
<keyword evidence="3" id="KW-0936">Ethylene signaling pathway</keyword>
<keyword evidence="8" id="KW-0238">DNA-binding</keyword>
<dbReference type="GO" id="GO:0006952">
    <property type="term" value="P:defense response"/>
    <property type="evidence" value="ECO:0007669"/>
    <property type="project" value="UniProtKB-KW"/>
</dbReference>
<keyword evidence="9" id="KW-0804">Transcription</keyword>
<keyword evidence="4" id="KW-0863">Zinc-finger</keyword>
<dbReference type="STRING" id="4097.A0A1S3Y5C1"/>
<evidence type="ECO:0000259" key="12">
    <source>
        <dbReference type="PROSITE" id="PS51032"/>
    </source>
</evidence>
<dbReference type="InterPro" id="IPR016177">
    <property type="entry name" value="DNA-bd_dom_sf"/>
</dbReference>
<dbReference type="InterPro" id="IPR049914">
    <property type="entry name" value="PHD1-3/5-6"/>
</dbReference>
<dbReference type="GO" id="GO:0009873">
    <property type="term" value="P:ethylene-activated signaling pathway"/>
    <property type="evidence" value="ECO:0007669"/>
    <property type="project" value="UniProtKB-KW"/>
</dbReference>
<dbReference type="RefSeq" id="XP_016447448.1">
    <property type="nucleotide sequence ID" value="XM_016591962.2"/>
</dbReference>
<dbReference type="SMR" id="A0A1S3Y5C1"/>
<sequence length="490" mass="54776">MSTIIHESVTSSDVQFFNCISLPLEMKKPMNGRMPSRNLLARWKEQNTSLDSMRKAPAKGSKKGCMKGKGGPDNQNCKYRGVRQRTWGKWVAEIREPNRGSRIWLGTFSTALDAALAYDEVAISMYGSRARLNLPNYISPNMSLSAPSNLDCVSTITSTHSEMTIDVHSGEKGCSSISGYCIESKNVATHGYCLDKLPRSFNFIHWVCEDCKSRECQECAGIRSNLFSSSGVEANVGPKLKRKVNPTLGDECIHEAMEDILEINPAKELKPLTGLSDVVDYGSPLDVNKVTDCTDMKNGIMNISQSNHGGKLNLGGNKYQGNCSNIFSGDVHQSTTDYLQYALLPESHQCAEPVINPTWSGSFNILNGDHGTLDGIVARISSRACKKVYDEACFFPSTLQLEIVPKSIVWPKNFLRSEPSDDIIALYFFPKDARDVAKFDDLVDEMIHQRLAMRTVVKNAELLVFTSMDLPRRHWRFQGKHYLWGVFREE</sequence>
<dbReference type="Gene3D" id="3.30.730.10">
    <property type="entry name" value="AP2/ERF domain"/>
    <property type="match status" value="1"/>
</dbReference>
<comment type="subcellular location">
    <subcellularLocation>
        <location evidence="1">Nucleus</location>
    </subcellularLocation>
</comment>
<dbReference type="PANTHER" id="PTHR33304">
    <property type="match status" value="1"/>
</dbReference>
<dbReference type="PaxDb" id="4097-A0A1S3Y5C1"/>
<accession>A0A1S3Y5C1</accession>
<dbReference type="PANTHER" id="PTHR33304:SF60">
    <property type="entry name" value="DEHYDRATION-RESPONSIVE ELEMENT-BINDING PROTEIN 2B-LIKE ISOFORM X1"/>
    <property type="match status" value="1"/>
</dbReference>
<keyword evidence="5" id="KW-0611">Plant defense</keyword>
<evidence type="ECO:0000256" key="6">
    <source>
        <dbReference type="ARBA" id="ARBA00022833"/>
    </source>
</evidence>
<evidence type="ECO:0000313" key="14">
    <source>
        <dbReference type="RefSeq" id="XP_016447448.1"/>
    </source>
</evidence>
<keyword evidence="2" id="KW-0479">Metal-binding</keyword>
<evidence type="ECO:0000256" key="10">
    <source>
        <dbReference type="ARBA" id="ARBA00023242"/>
    </source>
</evidence>
<dbReference type="Proteomes" id="UP000790787">
    <property type="component" value="Chromosome 3"/>
</dbReference>
<dbReference type="GO" id="GO:0140566">
    <property type="term" value="F:histone reader activity"/>
    <property type="evidence" value="ECO:0007669"/>
    <property type="project" value="InterPro"/>
</dbReference>
<reference evidence="14" key="2">
    <citation type="submission" date="2025-08" db="UniProtKB">
        <authorList>
            <consortium name="RefSeq"/>
        </authorList>
    </citation>
    <scope>IDENTIFICATION</scope>
    <source>
        <tissue evidence="14">Leaf</tissue>
    </source>
</reference>
<dbReference type="InterPro" id="IPR056280">
    <property type="entry name" value="AIPP2-like_SPOC"/>
</dbReference>
<reference evidence="13" key="1">
    <citation type="journal article" date="2014" name="Nat. Commun.">
        <title>The tobacco genome sequence and its comparison with those of tomato and potato.</title>
        <authorList>
            <person name="Sierro N."/>
            <person name="Battey J.N."/>
            <person name="Ouadi S."/>
            <person name="Bakaher N."/>
            <person name="Bovet L."/>
            <person name="Willig A."/>
            <person name="Goepfert S."/>
            <person name="Peitsch M.C."/>
            <person name="Ivanov N.V."/>
        </authorList>
    </citation>
    <scope>NUCLEOTIDE SEQUENCE [LARGE SCALE GENOMIC DNA]</scope>
</reference>
<dbReference type="SUPFAM" id="SSF54171">
    <property type="entry name" value="DNA-binding domain"/>
    <property type="match status" value="1"/>
</dbReference>
<dbReference type="AlphaFoldDB" id="A0A1S3Y5C1"/>
<evidence type="ECO:0000313" key="13">
    <source>
        <dbReference type="Proteomes" id="UP000790787"/>
    </source>
</evidence>
<dbReference type="OrthoDB" id="1932206at2759"/>
<organism evidence="13 14">
    <name type="scientific">Nicotiana tabacum</name>
    <name type="common">Common tobacco</name>
    <dbReference type="NCBI Taxonomy" id="4097"/>
    <lineage>
        <taxon>Eukaryota</taxon>
        <taxon>Viridiplantae</taxon>
        <taxon>Streptophyta</taxon>
        <taxon>Embryophyta</taxon>
        <taxon>Tracheophyta</taxon>
        <taxon>Spermatophyta</taxon>
        <taxon>Magnoliopsida</taxon>
        <taxon>eudicotyledons</taxon>
        <taxon>Gunneridae</taxon>
        <taxon>Pentapetalae</taxon>
        <taxon>asterids</taxon>
        <taxon>lamiids</taxon>
        <taxon>Solanales</taxon>
        <taxon>Solanaceae</taxon>
        <taxon>Nicotianoideae</taxon>
        <taxon>Nicotianeae</taxon>
        <taxon>Nicotiana</taxon>
    </lineage>
</organism>
<dbReference type="GO" id="GO:0005634">
    <property type="term" value="C:nucleus"/>
    <property type="evidence" value="ECO:0007669"/>
    <property type="project" value="UniProtKB-SubCell"/>
</dbReference>
<dbReference type="InterPro" id="IPR036955">
    <property type="entry name" value="AP2/ERF_dom_sf"/>
</dbReference>
<name>A0A1S3Y5C1_TOBAC</name>
<evidence type="ECO:0000256" key="7">
    <source>
        <dbReference type="ARBA" id="ARBA00023015"/>
    </source>
</evidence>
<dbReference type="GO" id="GO:0003677">
    <property type="term" value="F:DNA binding"/>
    <property type="evidence" value="ECO:0007669"/>
    <property type="project" value="UniProtKB-KW"/>
</dbReference>
<dbReference type="CDD" id="cd00018">
    <property type="entry name" value="AP2"/>
    <property type="match status" value="1"/>
</dbReference>
<dbReference type="GeneID" id="107772453"/>
<keyword evidence="7" id="KW-0805">Transcription regulation</keyword>
<dbReference type="GO" id="GO:0003700">
    <property type="term" value="F:DNA-binding transcription factor activity"/>
    <property type="evidence" value="ECO:0007669"/>
    <property type="project" value="InterPro"/>
</dbReference>
<keyword evidence="6" id="KW-0862">Zinc</keyword>
<feature type="region of interest" description="Disordered" evidence="11">
    <location>
        <begin position="49"/>
        <end position="72"/>
    </location>
</feature>
<evidence type="ECO:0000256" key="8">
    <source>
        <dbReference type="ARBA" id="ARBA00023125"/>
    </source>
</evidence>
<evidence type="ECO:0000256" key="1">
    <source>
        <dbReference type="ARBA" id="ARBA00004123"/>
    </source>
</evidence>
<dbReference type="PROSITE" id="PS51032">
    <property type="entry name" value="AP2_ERF"/>
    <property type="match status" value="1"/>
</dbReference>
<evidence type="ECO:0000256" key="3">
    <source>
        <dbReference type="ARBA" id="ARBA00022745"/>
    </source>
</evidence>
<dbReference type="Pfam" id="PF00847">
    <property type="entry name" value="AP2"/>
    <property type="match status" value="1"/>
</dbReference>
<evidence type="ECO:0000256" key="2">
    <source>
        <dbReference type="ARBA" id="ARBA00022723"/>
    </source>
</evidence>
<dbReference type="SMART" id="SM00380">
    <property type="entry name" value="AP2"/>
    <property type="match status" value="1"/>
</dbReference>
<dbReference type="KEGG" id="nta:107772453"/>
<dbReference type="GO" id="GO:0008270">
    <property type="term" value="F:zinc ion binding"/>
    <property type="evidence" value="ECO:0007669"/>
    <property type="project" value="UniProtKB-KW"/>
</dbReference>
<evidence type="ECO:0000256" key="11">
    <source>
        <dbReference type="SAM" id="MobiDB-lite"/>
    </source>
</evidence>
<evidence type="ECO:0000256" key="4">
    <source>
        <dbReference type="ARBA" id="ARBA00022771"/>
    </source>
</evidence>
<dbReference type="InterPro" id="IPR001471">
    <property type="entry name" value="AP2/ERF_dom"/>
</dbReference>
<dbReference type="Pfam" id="PF23121">
    <property type="entry name" value="SPOC_AIPP2"/>
    <property type="match status" value="1"/>
</dbReference>
<dbReference type="GO" id="GO:0034244">
    <property type="term" value="P:negative regulation of transcription elongation by RNA polymerase II"/>
    <property type="evidence" value="ECO:0007669"/>
    <property type="project" value="InterPro"/>
</dbReference>
<dbReference type="PRINTS" id="PR00367">
    <property type="entry name" value="ETHRSPELEMNT"/>
</dbReference>
<keyword evidence="10" id="KW-0539">Nucleus</keyword>